<feature type="region of interest" description="Disordered" evidence="1">
    <location>
        <begin position="75"/>
        <end position="108"/>
    </location>
</feature>
<name>A0A4C1V827_EUMVA</name>
<protein>
    <submittedName>
        <fullName evidence="2">Uncharacterized protein</fullName>
    </submittedName>
</protein>
<feature type="region of interest" description="Disordered" evidence="1">
    <location>
        <begin position="1"/>
        <end position="30"/>
    </location>
</feature>
<sequence length="141" mass="15990">MEGFSVRAARRRVRSAAVHPRVKGKGKERFSDSDAELEVASLGGLPPAQEYRTIDTITERRRLLYQLENCKTRIKTPTPRAIASSANPKERRRRDDDRRSRVARARAAARPSRLRLINNSRAAEVLSPITLPLYILFNGPE</sequence>
<organism evidence="2 3">
    <name type="scientific">Eumeta variegata</name>
    <name type="common">Bagworm moth</name>
    <name type="synonym">Eumeta japonica</name>
    <dbReference type="NCBI Taxonomy" id="151549"/>
    <lineage>
        <taxon>Eukaryota</taxon>
        <taxon>Metazoa</taxon>
        <taxon>Ecdysozoa</taxon>
        <taxon>Arthropoda</taxon>
        <taxon>Hexapoda</taxon>
        <taxon>Insecta</taxon>
        <taxon>Pterygota</taxon>
        <taxon>Neoptera</taxon>
        <taxon>Endopterygota</taxon>
        <taxon>Lepidoptera</taxon>
        <taxon>Glossata</taxon>
        <taxon>Ditrysia</taxon>
        <taxon>Tineoidea</taxon>
        <taxon>Psychidae</taxon>
        <taxon>Oiketicinae</taxon>
        <taxon>Eumeta</taxon>
    </lineage>
</organism>
<evidence type="ECO:0000313" key="3">
    <source>
        <dbReference type="Proteomes" id="UP000299102"/>
    </source>
</evidence>
<evidence type="ECO:0000256" key="1">
    <source>
        <dbReference type="SAM" id="MobiDB-lite"/>
    </source>
</evidence>
<dbReference type="AlphaFoldDB" id="A0A4C1V827"/>
<comment type="caution">
    <text evidence="2">The sequence shown here is derived from an EMBL/GenBank/DDBJ whole genome shotgun (WGS) entry which is preliminary data.</text>
</comment>
<keyword evidence="3" id="KW-1185">Reference proteome</keyword>
<reference evidence="2 3" key="1">
    <citation type="journal article" date="2019" name="Commun. Biol.">
        <title>The bagworm genome reveals a unique fibroin gene that provides high tensile strength.</title>
        <authorList>
            <person name="Kono N."/>
            <person name="Nakamura H."/>
            <person name="Ohtoshi R."/>
            <person name="Tomita M."/>
            <person name="Numata K."/>
            <person name="Arakawa K."/>
        </authorList>
    </citation>
    <scope>NUCLEOTIDE SEQUENCE [LARGE SCALE GENOMIC DNA]</scope>
</reference>
<evidence type="ECO:0000313" key="2">
    <source>
        <dbReference type="EMBL" id="GBP34636.1"/>
    </source>
</evidence>
<dbReference type="Proteomes" id="UP000299102">
    <property type="component" value="Unassembled WGS sequence"/>
</dbReference>
<dbReference type="EMBL" id="BGZK01000291">
    <property type="protein sequence ID" value="GBP34636.1"/>
    <property type="molecule type" value="Genomic_DNA"/>
</dbReference>
<proteinExistence type="predicted"/>
<gene>
    <name evidence="2" type="ORF">EVAR_19027_1</name>
</gene>
<feature type="compositionally biased region" description="Basic residues" evidence="1">
    <location>
        <begin position="8"/>
        <end position="24"/>
    </location>
</feature>
<accession>A0A4C1V827</accession>